<dbReference type="Proteomes" id="UP000242917">
    <property type="component" value="Chromosome II"/>
</dbReference>
<accession>A0A2H5A3I4</accession>
<evidence type="ECO:0000313" key="2">
    <source>
        <dbReference type="EMBL" id="AUG49237.1"/>
    </source>
</evidence>
<feature type="domain" description="Cyclodeaminase/cyclohydrolase" evidence="1">
    <location>
        <begin position="6"/>
        <end position="175"/>
    </location>
</feature>
<reference evidence="2 3" key="1">
    <citation type="submission" date="2017-01" db="EMBL/GenBank/DDBJ databases">
        <title>A Red Light-Sensitive Sensory Rhodopsin I From Haloarcula taiwanensis, A New Haloarchaeon Isolated From Taiwan.</title>
        <authorList>
            <person name="Yang C.-S."/>
            <person name="Han Y.-A."/>
            <person name="Chen P.-C."/>
            <person name="Ng W.V."/>
            <person name="Chen T.-W."/>
        </authorList>
    </citation>
    <scope>NUCLEOTIDE SEQUENCE [LARGE SCALE GENOMIC DNA]</scope>
    <source>
        <strain evidence="2 3">Taiwanensis</strain>
    </source>
</reference>
<keyword evidence="3" id="KW-1185">Reference proteome</keyword>
<gene>
    <name evidence="2" type="ORF">BVU17_16815</name>
</gene>
<protein>
    <submittedName>
        <fullName evidence="2">Formimidoyltetrahydrofolate cyclodeaminase</fullName>
    </submittedName>
</protein>
<organism evidence="2 3">
    <name type="scientific">Haloarcula taiwanensis</name>
    <dbReference type="NCBI Taxonomy" id="1932004"/>
    <lineage>
        <taxon>Archaea</taxon>
        <taxon>Methanobacteriati</taxon>
        <taxon>Methanobacteriota</taxon>
        <taxon>Stenosarchaea group</taxon>
        <taxon>Halobacteria</taxon>
        <taxon>Halobacteriales</taxon>
        <taxon>Haloarculaceae</taxon>
        <taxon>Haloarcula</taxon>
    </lineage>
</organism>
<dbReference type="KEGG" id="hta:BVU17_16815"/>
<evidence type="ECO:0000259" key="1">
    <source>
        <dbReference type="Pfam" id="PF04961"/>
    </source>
</evidence>
<dbReference type="OrthoDB" id="214546at2157"/>
<dbReference type="AlphaFoldDB" id="A0A2H5A3I4"/>
<dbReference type="EMBL" id="CP019155">
    <property type="protein sequence ID" value="AUG49237.1"/>
    <property type="molecule type" value="Genomic_DNA"/>
</dbReference>
<dbReference type="SUPFAM" id="SSF101262">
    <property type="entry name" value="Methenyltetrahydrofolate cyclohydrolase-like"/>
    <property type="match status" value="1"/>
</dbReference>
<sequence>MIADQSIGEFLDAVASERVTPSGGAVAAVGGAMGAALCEMTCVHTVHGGGSDTVELSAVRDTLADRRARLLALAAEDAAAVDAVKAAFASGDDARVQAALERSTTVPMETAEACLDVVEHTVTVTAAGTPVAVPDAAVGALLAHAALEGSVSTVRANLDGLADEAVVGEMERRAAEAEAAGEAALSAVRASAGE</sequence>
<evidence type="ECO:0000313" key="3">
    <source>
        <dbReference type="Proteomes" id="UP000242917"/>
    </source>
</evidence>
<dbReference type="Pfam" id="PF04961">
    <property type="entry name" value="FTCD_C"/>
    <property type="match status" value="1"/>
</dbReference>
<dbReference type="InterPro" id="IPR036178">
    <property type="entry name" value="Formintransfe-cycloase-like_sf"/>
</dbReference>
<proteinExistence type="predicted"/>
<dbReference type="GO" id="GO:0003824">
    <property type="term" value="F:catalytic activity"/>
    <property type="evidence" value="ECO:0007669"/>
    <property type="project" value="InterPro"/>
</dbReference>
<name>A0A2H5A3I4_9EURY</name>
<dbReference type="InterPro" id="IPR007044">
    <property type="entry name" value="Cyclodeamin/CycHdrlase"/>
</dbReference>
<dbReference type="Gene3D" id="1.20.120.680">
    <property type="entry name" value="Formiminotetrahydrofolate cyclodeaminase monomer, up-and-down helical bundle"/>
    <property type="match status" value="1"/>
</dbReference>